<dbReference type="STRING" id="660521.SAMN04487949_1374"/>
<keyword evidence="1" id="KW-0472">Membrane</keyword>
<gene>
    <name evidence="2" type="ORF">SAMN04487949_1374</name>
</gene>
<protein>
    <submittedName>
        <fullName evidence="2">Uncharacterized protein</fullName>
    </submittedName>
</protein>
<feature type="transmembrane region" description="Helical" evidence="1">
    <location>
        <begin position="76"/>
        <end position="94"/>
    </location>
</feature>
<dbReference type="EMBL" id="FNHL01000002">
    <property type="protein sequence ID" value="SDM35169.1"/>
    <property type="molecule type" value="Genomic_DNA"/>
</dbReference>
<accession>A0A1G9SIB6</accession>
<dbReference type="OrthoDB" id="305997at2157"/>
<evidence type="ECO:0000313" key="3">
    <source>
        <dbReference type="Proteomes" id="UP000199451"/>
    </source>
</evidence>
<reference evidence="3" key="1">
    <citation type="submission" date="2016-10" db="EMBL/GenBank/DDBJ databases">
        <authorList>
            <person name="Varghese N."/>
            <person name="Submissions S."/>
        </authorList>
    </citation>
    <scope>NUCLEOTIDE SEQUENCE [LARGE SCALE GENOMIC DNA]</scope>
    <source>
        <strain evidence="3">CGMCC 1.10119</strain>
    </source>
</reference>
<dbReference type="Proteomes" id="UP000199451">
    <property type="component" value="Unassembled WGS sequence"/>
</dbReference>
<dbReference type="RefSeq" id="WP_089695645.1">
    <property type="nucleotide sequence ID" value="NZ_FNHL01000002.1"/>
</dbReference>
<name>A0A1G9SIB6_9EURY</name>
<organism evidence="2 3">
    <name type="scientific">Halogranum gelatinilyticum</name>
    <dbReference type="NCBI Taxonomy" id="660521"/>
    <lineage>
        <taxon>Archaea</taxon>
        <taxon>Methanobacteriati</taxon>
        <taxon>Methanobacteriota</taxon>
        <taxon>Stenosarchaea group</taxon>
        <taxon>Halobacteria</taxon>
        <taxon>Halobacteriales</taxon>
        <taxon>Haloferacaceae</taxon>
    </lineage>
</organism>
<keyword evidence="1" id="KW-0812">Transmembrane</keyword>
<sequence length="135" mass="14580">MTGTAPDGEQFDYRADLRHGGWAGVTSSSLVVSTDEEYHIDAEAIEEVTVEDFDYFVGLLGVVLVGYGVYSLQANALFGLAFTGVGLGSLYLTYRKRDRVRIRVVGRPKPLTVYPASTGAFTAALEPLLAVEGEQ</sequence>
<proteinExistence type="predicted"/>
<keyword evidence="3" id="KW-1185">Reference proteome</keyword>
<evidence type="ECO:0000313" key="2">
    <source>
        <dbReference type="EMBL" id="SDM35169.1"/>
    </source>
</evidence>
<dbReference type="AlphaFoldDB" id="A0A1G9SIB6"/>
<keyword evidence="1" id="KW-1133">Transmembrane helix</keyword>
<evidence type="ECO:0000256" key="1">
    <source>
        <dbReference type="SAM" id="Phobius"/>
    </source>
</evidence>